<accession>A0A1M7LJV0</accession>
<dbReference type="Proteomes" id="UP000322545">
    <property type="component" value="Unassembled WGS sequence"/>
</dbReference>
<dbReference type="RefSeq" id="WP_317510734.1">
    <property type="nucleotide sequence ID" value="NZ_FRCB01000017.1"/>
</dbReference>
<proteinExistence type="predicted"/>
<dbReference type="Pfam" id="PF15420">
    <property type="entry name" value="Abhydrolase_9_N"/>
    <property type="match status" value="1"/>
</dbReference>
<keyword evidence="1" id="KW-0812">Transmembrane</keyword>
<feature type="transmembrane region" description="Helical" evidence="1">
    <location>
        <begin position="6"/>
        <end position="25"/>
    </location>
</feature>
<name>A0A1M7LJV0_9RHOB</name>
<feature type="domain" description="Alpha/beta-hydrolase N-terminal" evidence="2">
    <location>
        <begin position="2"/>
        <end position="67"/>
    </location>
</feature>
<dbReference type="InterPro" id="IPR027788">
    <property type="entry name" value="Alpha/beta-hydrolase_N_dom"/>
</dbReference>
<reference evidence="3 4" key="1">
    <citation type="submission" date="2016-11" db="EMBL/GenBank/DDBJ databases">
        <authorList>
            <person name="Varghese N."/>
            <person name="Submissions S."/>
        </authorList>
    </citation>
    <scope>NUCLEOTIDE SEQUENCE [LARGE SCALE GENOMIC DNA]</scope>
    <source>
        <strain evidence="3 4">DSM 28249</strain>
    </source>
</reference>
<gene>
    <name evidence="3" type="ORF">SAMN05443432_11711</name>
</gene>
<keyword evidence="3" id="KW-0378">Hydrolase</keyword>
<protein>
    <submittedName>
        <fullName evidence="3">Alpha/beta-hydrolase family N-terminus</fullName>
    </submittedName>
</protein>
<evidence type="ECO:0000256" key="1">
    <source>
        <dbReference type="SAM" id="Phobius"/>
    </source>
</evidence>
<keyword evidence="4" id="KW-1185">Reference proteome</keyword>
<dbReference type="AlphaFoldDB" id="A0A1M7LJV0"/>
<dbReference type="EMBL" id="FRCB01000017">
    <property type="protein sequence ID" value="SHM78414.1"/>
    <property type="molecule type" value="Genomic_DNA"/>
</dbReference>
<sequence>LMLAVAVFAVAFIMGRLVATLFRLVRARFYRAMPPRRANVLGFVTIAALLFIVTRDGLFDRVVMIVASPTGTVKPGLFGTLLKAAAWSHLAHRIGRSMRAGVVERETLPGGIPKLR</sequence>
<dbReference type="GO" id="GO:0016787">
    <property type="term" value="F:hydrolase activity"/>
    <property type="evidence" value="ECO:0007669"/>
    <property type="project" value="UniProtKB-KW"/>
</dbReference>
<keyword evidence="1" id="KW-0472">Membrane</keyword>
<evidence type="ECO:0000313" key="3">
    <source>
        <dbReference type="EMBL" id="SHM78414.1"/>
    </source>
</evidence>
<evidence type="ECO:0000259" key="2">
    <source>
        <dbReference type="Pfam" id="PF15420"/>
    </source>
</evidence>
<keyword evidence="1" id="KW-1133">Transmembrane helix</keyword>
<feature type="transmembrane region" description="Helical" evidence="1">
    <location>
        <begin position="37"/>
        <end position="54"/>
    </location>
</feature>
<evidence type="ECO:0000313" key="4">
    <source>
        <dbReference type="Proteomes" id="UP000322545"/>
    </source>
</evidence>
<organism evidence="3 4">
    <name type="scientific">Roseovarius litoreus</name>
    <dbReference type="NCBI Taxonomy" id="1155722"/>
    <lineage>
        <taxon>Bacteria</taxon>
        <taxon>Pseudomonadati</taxon>
        <taxon>Pseudomonadota</taxon>
        <taxon>Alphaproteobacteria</taxon>
        <taxon>Rhodobacterales</taxon>
        <taxon>Roseobacteraceae</taxon>
        <taxon>Roseovarius</taxon>
    </lineage>
</organism>
<feature type="non-terminal residue" evidence="3">
    <location>
        <position position="1"/>
    </location>
</feature>